<evidence type="ECO:0000256" key="5">
    <source>
        <dbReference type="ARBA" id="ARBA00023136"/>
    </source>
</evidence>
<comment type="subcellular location">
    <subcellularLocation>
        <location evidence="1">Membrane</location>
        <topology evidence="1">Multi-pass membrane protein</topology>
    </subcellularLocation>
</comment>
<evidence type="ECO:0000256" key="1">
    <source>
        <dbReference type="ARBA" id="ARBA00004141"/>
    </source>
</evidence>
<keyword evidence="3 7" id="KW-0812">Transmembrane</keyword>
<dbReference type="AlphaFoldDB" id="A0A397T5R8"/>
<keyword evidence="5 6" id="KW-0472">Membrane</keyword>
<protein>
    <submittedName>
        <fullName evidence="8">CDC50/LEM3 family</fullName>
    </submittedName>
</protein>
<dbReference type="EMBL" id="QKYT01000109">
    <property type="protein sequence ID" value="RIA93192.1"/>
    <property type="molecule type" value="Genomic_DNA"/>
</dbReference>
<dbReference type="STRING" id="658196.A0A397T5R8"/>
<dbReference type="GO" id="GO:0005886">
    <property type="term" value="C:plasma membrane"/>
    <property type="evidence" value="ECO:0007669"/>
    <property type="project" value="TreeGrafter"/>
</dbReference>
<evidence type="ECO:0000256" key="2">
    <source>
        <dbReference type="ARBA" id="ARBA00009457"/>
    </source>
</evidence>
<dbReference type="GO" id="GO:0005794">
    <property type="term" value="C:Golgi apparatus"/>
    <property type="evidence" value="ECO:0007669"/>
    <property type="project" value="TreeGrafter"/>
</dbReference>
<dbReference type="PANTHER" id="PTHR10926:SF0">
    <property type="entry name" value="CDC50, ISOFORM A"/>
    <property type="match status" value="1"/>
</dbReference>
<sequence>MAPETKSRKPANTAFKQQRLKAWQPILTPKTVLPTFFIVGIIFAPLGGLLLFASNNVNEIQIDYTFCDQKPPVPTDIEAQNAIFQPVSSDYVTSGFSYSDLNPQWGRIVKQLPIEDDPTQTRKIWNCLIQFNLPQNLKPPVFMYYRLTNFYQNHRRYVKSFDANQLKGEAVPAATLKAGNCKPMDVDADGKIIYPCGLIANSQFNDTLFDPVLLNSPGSDAQNETYEFSPKGIAWPSDKEKYGKTKYTLDQIRPPFDWVERFPNGSYTDQFPPPDLGEDERFQVWMRTAGLPDFRKLWGKNEKDTMKMGQYQIEIEYLFPVTKYGGTKSLVISTVSFLGGKNSFLGWAYIIVGVICVVLGFLFTLRHLYKPRKLGDHTYLSWNNSGQNNGGNN</sequence>
<evidence type="ECO:0000256" key="7">
    <source>
        <dbReference type="SAM" id="Phobius"/>
    </source>
</evidence>
<dbReference type="PANTHER" id="PTHR10926">
    <property type="entry name" value="CELL CYCLE CONTROL PROTEIN 50"/>
    <property type="match status" value="1"/>
</dbReference>
<comment type="similarity">
    <text evidence="2 6">Belongs to the CDC50/LEM3 family.</text>
</comment>
<evidence type="ECO:0000256" key="6">
    <source>
        <dbReference type="PIRNR" id="PIRNR015840"/>
    </source>
</evidence>
<keyword evidence="9" id="KW-1185">Reference proteome</keyword>
<accession>A0A397T5R8</accession>
<dbReference type="GO" id="GO:0005783">
    <property type="term" value="C:endoplasmic reticulum"/>
    <property type="evidence" value="ECO:0007669"/>
    <property type="project" value="TreeGrafter"/>
</dbReference>
<organism evidence="8 9">
    <name type="scientific">Glomus cerebriforme</name>
    <dbReference type="NCBI Taxonomy" id="658196"/>
    <lineage>
        <taxon>Eukaryota</taxon>
        <taxon>Fungi</taxon>
        <taxon>Fungi incertae sedis</taxon>
        <taxon>Mucoromycota</taxon>
        <taxon>Glomeromycotina</taxon>
        <taxon>Glomeromycetes</taxon>
        <taxon>Glomerales</taxon>
        <taxon>Glomeraceae</taxon>
        <taxon>Glomus</taxon>
    </lineage>
</organism>
<dbReference type="OrthoDB" id="340608at2759"/>
<dbReference type="GO" id="GO:0045332">
    <property type="term" value="P:phospholipid translocation"/>
    <property type="evidence" value="ECO:0007669"/>
    <property type="project" value="UniProtKB-UniRule"/>
</dbReference>
<dbReference type="Proteomes" id="UP000265703">
    <property type="component" value="Unassembled WGS sequence"/>
</dbReference>
<dbReference type="InterPro" id="IPR005045">
    <property type="entry name" value="CDC50/LEM3_fam"/>
</dbReference>
<feature type="transmembrane region" description="Helical" evidence="7">
    <location>
        <begin position="344"/>
        <end position="365"/>
    </location>
</feature>
<evidence type="ECO:0000256" key="4">
    <source>
        <dbReference type="ARBA" id="ARBA00022989"/>
    </source>
</evidence>
<dbReference type="Pfam" id="PF03381">
    <property type="entry name" value="CDC50"/>
    <property type="match status" value="1"/>
</dbReference>
<keyword evidence="4 7" id="KW-1133">Transmembrane helix</keyword>
<reference evidence="8 9" key="1">
    <citation type="submission" date="2018-06" db="EMBL/GenBank/DDBJ databases">
        <title>Comparative genomics reveals the genomic features of Rhizophagus irregularis, R. cerebriforme, R. diaphanum and Gigaspora rosea, and their symbiotic lifestyle signature.</title>
        <authorList>
            <person name="Morin E."/>
            <person name="San Clemente H."/>
            <person name="Chen E.C.H."/>
            <person name="De La Providencia I."/>
            <person name="Hainaut M."/>
            <person name="Kuo A."/>
            <person name="Kohler A."/>
            <person name="Murat C."/>
            <person name="Tang N."/>
            <person name="Roy S."/>
            <person name="Loubradou J."/>
            <person name="Henrissat B."/>
            <person name="Grigoriev I.V."/>
            <person name="Corradi N."/>
            <person name="Roux C."/>
            <person name="Martin F.M."/>
        </authorList>
    </citation>
    <scope>NUCLEOTIDE SEQUENCE [LARGE SCALE GENOMIC DNA]</scope>
    <source>
        <strain evidence="8 9">DAOM 227022</strain>
    </source>
</reference>
<evidence type="ECO:0000256" key="3">
    <source>
        <dbReference type="ARBA" id="ARBA00022692"/>
    </source>
</evidence>
<evidence type="ECO:0000313" key="8">
    <source>
        <dbReference type="EMBL" id="RIA93192.1"/>
    </source>
</evidence>
<dbReference type="PIRSF" id="PIRSF015840">
    <property type="entry name" value="DUF284_TM_euk"/>
    <property type="match status" value="1"/>
</dbReference>
<feature type="transmembrane region" description="Helical" evidence="7">
    <location>
        <begin position="31"/>
        <end position="53"/>
    </location>
</feature>
<proteinExistence type="inferred from homology"/>
<gene>
    <name evidence="8" type="ORF">C1645_763061</name>
</gene>
<comment type="caution">
    <text evidence="8">The sequence shown here is derived from an EMBL/GenBank/DDBJ whole genome shotgun (WGS) entry which is preliminary data.</text>
</comment>
<name>A0A397T5R8_9GLOM</name>
<evidence type="ECO:0000313" key="9">
    <source>
        <dbReference type="Proteomes" id="UP000265703"/>
    </source>
</evidence>